<keyword evidence="7" id="KW-0997">Cell inner membrane</keyword>
<evidence type="ECO:0000256" key="2">
    <source>
        <dbReference type="ARBA" id="ARBA00009298"/>
    </source>
</evidence>
<evidence type="ECO:0000259" key="8">
    <source>
        <dbReference type="Pfam" id="PF02308"/>
    </source>
</evidence>
<dbReference type="KEGG" id="rva:Rvan_1706"/>
<dbReference type="GO" id="GO:0005886">
    <property type="term" value="C:plasma membrane"/>
    <property type="evidence" value="ECO:0007669"/>
    <property type="project" value="UniProtKB-SubCell"/>
</dbReference>
<dbReference type="RefSeq" id="WP_013419350.1">
    <property type="nucleotide sequence ID" value="NC_014664.1"/>
</dbReference>
<keyword evidence="10" id="KW-1185">Reference proteome</keyword>
<dbReference type="STRING" id="648757.Rvan_1706"/>
<feature type="transmembrane region" description="Helical" evidence="7">
    <location>
        <begin position="63"/>
        <end position="82"/>
    </location>
</feature>
<evidence type="ECO:0000313" key="9">
    <source>
        <dbReference type="EMBL" id="ADP70954.1"/>
    </source>
</evidence>
<dbReference type="PANTHER" id="PTHR33778:SF1">
    <property type="entry name" value="MAGNESIUM TRANSPORTER YHID-RELATED"/>
    <property type="match status" value="1"/>
</dbReference>
<gene>
    <name evidence="9" type="ordered locus">Rvan_1706</name>
</gene>
<accession>E3HYX9</accession>
<dbReference type="InterPro" id="IPR003416">
    <property type="entry name" value="MgtC/SapB/SrpB/YhiD_fam"/>
</dbReference>
<dbReference type="HOGENOM" id="CLU_079292_1_1_5"/>
<dbReference type="EMBL" id="CP002292">
    <property type="protein sequence ID" value="ADP70954.1"/>
    <property type="molecule type" value="Genomic_DNA"/>
</dbReference>
<evidence type="ECO:0000256" key="7">
    <source>
        <dbReference type="RuleBase" id="RU365041"/>
    </source>
</evidence>
<feature type="domain" description="MgtC/SapB/SrpB/YhiD N-terminal" evidence="8">
    <location>
        <begin position="11"/>
        <end position="136"/>
    </location>
</feature>
<dbReference type="Pfam" id="PF02308">
    <property type="entry name" value="MgtC"/>
    <property type="match status" value="1"/>
</dbReference>
<evidence type="ECO:0000313" key="10">
    <source>
        <dbReference type="Proteomes" id="UP000001399"/>
    </source>
</evidence>
<evidence type="ECO:0000256" key="4">
    <source>
        <dbReference type="ARBA" id="ARBA00022692"/>
    </source>
</evidence>
<evidence type="ECO:0000256" key="6">
    <source>
        <dbReference type="ARBA" id="ARBA00023136"/>
    </source>
</evidence>
<evidence type="ECO:0000256" key="3">
    <source>
        <dbReference type="ARBA" id="ARBA00022475"/>
    </source>
</evidence>
<dbReference type="PRINTS" id="PR01837">
    <property type="entry name" value="MGTCSAPBPROT"/>
</dbReference>
<keyword evidence="6 7" id="KW-0472">Membrane</keyword>
<proteinExistence type="inferred from homology"/>
<dbReference type="PANTHER" id="PTHR33778">
    <property type="entry name" value="PROTEIN MGTC"/>
    <property type="match status" value="1"/>
</dbReference>
<protein>
    <recommendedName>
        <fullName evidence="7">Protein MgtC</fullName>
    </recommendedName>
</protein>
<dbReference type="AlphaFoldDB" id="E3HYX9"/>
<dbReference type="Proteomes" id="UP000001399">
    <property type="component" value="Chromosome"/>
</dbReference>
<organism evidence="9 10">
    <name type="scientific">Rhodomicrobium vannielii (strain ATCC 17100 / DSM 162 / LMG 4299 / NCIMB 10020 / ATH 3.1.1)</name>
    <dbReference type="NCBI Taxonomy" id="648757"/>
    <lineage>
        <taxon>Bacteria</taxon>
        <taxon>Pseudomonadati</taxon>
        <taxon>Pseudomonadota</taxon>
        <taxon>Alphaproteobacteria</taxon>
        <taxon>Hyphomicrobiales</taxon>
        <taxon>Hyphomicrobiaceae</taxon>
        <taxon>Rhodomicrobium</taxon>
    </lineage>
</organism>
<dbReference type="eggNOG" id="COG1285">
    <property type="taxonomic scope" value="Bacteria"/>
</dbReference>
<comment type="caution">
    <text evidence="7">Lacks conserved residue(s) required for the propagation of feature annotation.</text>
</comment>
<reference evidence="10" key="1">
    <citation type="journal article" date="2011" name="J. Bacteriol.">
        <title>Genome sequences of eight morphologically diverse alphaproteobacteria.</title>
        <authorList>
            <consortium name="US DOE Joint Genome Institute"/>
            <person name="Brown P.J."/>
            <person name="Kysela D.T."/>
            <person name="Buechlein A."/>
            <person name="Hemmerich C."/>
            <person name="Brun Y.V."/>
        </authorList>
    </citation>
    <scope>NUCLEOTIDE SEQUENCE [LARGE SCALE GENOMIC DNA]</scope>
    <source>
        <strain evidence="10">ATCC 17100 / ATH 3.1.1 / DSM 162 / LMG 4299</strain>
    </source>
</reference>
<sequence length="153" mass="15650">MIDWPDAVLRLTAAAAVGAAIGLDREARGKPTGVRTLSIVALGSALAVLLSEHPSGVQADASSRVIQGVLTGIGFLGAGVILRRDSGDKVRGLTTAAAIWFTACIGMACGLGAWPIVVTAAVLVALILALGKRLERLLVPQNNKDEHRPPGSA</sequence>
<keyword evidence="4 7" id="KW-0812">Transmembrane</keyword>
<dbReference type="OrthoDB" id="9811198at2"/>
<keyword evidence="3" id="KW-1003">Cell membrane</keyword>
<dbReference type="InterPro" id="IPR049177">
    <property type="entry name" value="MgtC_SapB_SrpB_YhiD_N"/>
</dbReference>
<evidence type="ECO:0000256" key="5">
    <source>
        <dbReference type="ARBA" id="ARBA00022989"/>
    </source>
</evidence>
<evidence type="ECO:0000256" key="1">
    <source>
        <dbReference type="ARBA" id="ARBA00004651"/>
    </source>
</evidence>
<feature type="transmembrane region" description="Helical" evidence="7">
    <location>
        <begin position="97"/>
        <end position="130"/>
    </location>
</feature>
<keyword evidence="5 7" id="KW-1133">Transmembrane helix</keyword>
<comment type="subcellular location">
    <subcellularLocation>
        <location evidence="7">Cell inner membrane</location>
        <topology evidence="7">Multi-pass membrane protein</topology>
    </subcellularLocation>
    <subcellularLocation>
        <location evidence="1">Cell membrane</location>
        <topology evidence="1">Multi-pass membrane protein</topology>
    </subcellularLocation>
</comment>
<comment type="similarity">
    <text evidence="2 7">Belongs to the MgtC/SapB family.</text>
</comment>
<name>E3HYX9_RHOVT</name>